<gene>
    <name evidence="1" type="ORF">BECKTC1821F_GA0114240_100826</name>
</gene>
<reference evidence="1" key="1">
    <citation type="submission" date="2019-02" db="EMBL/GenBank/DDBJ databases">
        <authorList>
            <person name="Gruber-Vodicka R. H."/>
            <person name="Seah K. B. B."/>
        </authorList>
    </citation>
    <scope>NUCLEOTIDE SEQUENCE</scope>
    <source>
        <strain evidence="1">BECK_BZ126</strain>
    </source>
</reference>
<name>A0A450ZPY9_9GAMM</name>
<organism evidence="1">
    <name type="scientific">Candidatus Kentrum sp. TC</name>
    <dbReference type="NCBI Taxonomy" id="2126339"/>
    <lineage>
        <taxon>Bacteria</taxon>
        <taxon>Pseudomonadati</taxon>
        <taxon>Pseudomonadota</taxon>
        <taxon>Gammaproteobacteria</taxon>
        <taxon>Candidatus Kentrum</taxon>
    </lineage>
</organism>
<evidence type="ECO:0000313" key="1">
    <source>
        <dbReference type="EMBL" id="VFK55905.1"/>
    </source>
</evidence>
<dbReference type="EMBL" id="CAADFW010000008">
    <property type="protein sequence ID" value="VFK55905.1"/>
    <property type="molecule type" value="Genomic_DNA"/>
</dbReference>
<protein>
    <submittedName>
        <fullName evidence="1">Uncharacterized protein</fullName>
    </submittedName>
</protein>
<proteinExistence type="predicted"/>
<accession>A0A450ZPY9</accession>
<sequence length="63" mass="7013">MTNDFLTFLKTRIAFPDENEIRNKDTGATGSHRGGTLLGRGWPFLDESGRGLQDLQLLLAHRG</sequence>
<dbReference type="AlphaFoldDB" id="A0A450ZPY9"/>